<dbReference type="PANTHER" id="PTHR43852:SF3">
    <property type="entry name" value="NUCLEOTIDYLTRANSFERASE"/>
    <property type="match status" value="1"/>
</dbReference>
<evidence type="ECO:0000313" key="2">
    <source>
        <dbReference type="EMBL" id="HDP14886.1"/>
    </source>
</evidence>
<feature type="domain" description="Polymerase beta nucleotidyltransferase" evidence="1">
    <location>
        <begin position="15"/>
        <end position="103"/>
    </location>
</feature>
<gene>
    <name evidence="2" type="ORF">ENN26_03805</name>
</gene>
<protein>
    <submittedName>
        <fullName evidence="2">Nucleotidyltransferase domain-containing protein</fullName>
    </submittedName>
</protein>
<dbReference type="SUPFAM" id="SSF81301">
    <property type="entry name" value="Nucleotidyltransferase"/>
    <property type="match status" value="1"/>
</dbReference>
<dbReference type="EMBL" id="DSAY01000073">
    <property type="protein sequence ID" value="HDP14886.1"/>
    <property type="molecule type" value="Genomic_DNA"/>
</dbReference>
<reference evidence="2" key="1">
    <citation type="journal article" date="2020" name="mSystems">
        <title>Genome- and Community-Level Interaction Insights into Carbon Utilization and Element Cycling Functions of Hydrothermarchaeota in Hydrothermal Sediment.</title>
        <authorList>
            <person name="Zhou Z."/>
            <person name="Liu Y."/>
            <person name="Xu W."/>
            <person name="Pan J."/>
            <person name="Luo Z.H."/>
            <person name="Li M."/>
        </authorList>
    </citation>
    <scope>NUCLEOTIDE SEQUENCE [LARGE SCALE GENOMIC DNA]</scope>
    <source>
        <strain evidence="2">SpSt-116</strain>
    </source>
</reference>
<dbReference type="GO" id="GO:0016740">
    <property type="term" value="F:transferase activity"/>
    <property type="evidence" value="ECO:0007669"/>
    <property type="project" value="UniProtKB-KW"/>
</dbReference>
<sequence>MSINYYEVELEKVKEAVKEVLEKYDYILIAVIFGSVLRRRIVRDVDIGIITSRPLAFRELTEIASQLEEKLSVEIDIVPLEEAPPLLRYKALSEGLIVINRDPKKYHYLLSEAFMELNDFEIALKMASKKPGVQ</sequence>
<accession>A0A7C1GB38</accession>
<dbReference type="AlphaFoldDB" id="A0A7C1GB38"/>
<dbReference type="Pfam" id="PF18765">
    <property type="entry name" value="Polbeta"/>
    <property type="match status" value="1"/>
</dbReference>
<dbReference type="CDD" id="cd05403">
    <property type="entry name" value="NT_KNTase_like"/>
    <property type="match status" value="1"/>
</dbReference>
<evidence type="ECO:0000259" key="1">
    <source>
        <dbReference type="Pfam" id="PF18765"/>
    </source>
</evidence>
<dbReference type="InterPro" id="IPR043519">
    <property type="entry name" value="NT_sf"/>
</dbReference>
<dbReference type="PANTHER" id="PTHR43852">
    <property type="entry name" value="NUCLEOTIDYLTRANSFERASE"/>
    <property type="match status" value="1"/>
</dbReference>
<proteinExistence type="predicted"/>
<organism evidence="2">
    <name type="scientific">Thermofilum adornatum</name>
    <dbReference type="NCBI Taxonomy" id="1365176"/>
    <lineage>
        <taxon>Archaea</taxon>
        <taxon>Thermoproteota</taxon>
        <taxon>Thermoprotei</taxon>
        <taxon>Thermofilales</taxon>
        <taxon>Thermofilaceae</taxon>
        <taxon>Thermofilum</taxon>
    </lineage>
</organism>
<comment type="caution">
    <text evidence="2">The sequence shown here is derived from an EMBL/GenBank/DDBJ whole genome shotgun (WGS) entry which is preliminary data.</text>
</comment>
<dbReference type="Gene3D" id="3.30.460.10">
    <property type="entry name" value="Beta Polymerase, domain 2"/>
    <property type="match status" value="1"/>
</dbReference>
<name>A0A7C1GB38_9CREN</name>
<dbReference type="InterPro" id="IPR041633">
    <property type="entry name" value="Polbeta"/>
</dbReference>
<keyword evidence="2" id="KW-0808">Transferase</keyword>
<dbReference type="InterPro" id="IPR052930">
    <property type="entry name" value="TA_antitoxin_MntA"/>
</dbReference>